<proteinExistence type="predicted"/>
<dbReference type="CDD" id="cd15482">
    <property type="entry name" value="Sialidase_non-viral"/>
    <property type="match status" value="1"/>
</dbReference>
<feature type="chain" id="PRO_5021775210" evidence="1">
    <location>
        <begin position="20"/>
        <end position="293"/>
    </location>
</feature>
<comment type="caution">
    <text evidence="2">The sequence shown here is derived from an EMBL/GenBank/DDBJ whole genome shotgun (WGS) entry which is preliminary data.</text>
</comment>
<feature type="signal peptide" evidence="1">
    <location>
        <begin position="1"/>
        <end position="19"/>
    </location>
</feature>
<dbReference type="Pfam" id="PF07676">
    <property type="entry name" value="PD40"/>
    <property type="match status" value="3"/>
</dbReference>
<organism evidence="2 3">
    <name type="scientific">Pseudoxanthomonas taiwanensis J19</name>
    <dbReference type="NCBI Taxonomy" id="935569"/>
    <lineage>
        <taxon>Bacteria</taxon>
        <taxon>Pseudomonadati</taxon>
        <taxon>Pseudomonadota</taxon>
        <taxon>Gammaproteobacteria</taxon>
        <taxon>Lysobacterales</taxon>
        <taxon>Lysobacteraceae</taxon>
        <taxon>Pseudoxanthomonas</taxon>
    </lineage>
</organism>
<protein>
    <submittedName>
        <fullName evidence="2">Periplasmic component of the Tol biopolymer transport system</fullName>
    </submittedName>
</protein>
<dbReference type="AlphaFoldDB" id="A0A562E2W0"/>
<name>A0A562E2W0_9GAMM</name>
<accession>A0A562E2W0</accession>
<dbReference type="SUPFAM" id="SSF82171">
    <property type="entry name" value="DPP6 N-terminal domain-like"/>
    <property type="match status" value="1"/>
</dbReference>
<gene>
    <name evidence="2" type="ORF">L613_001400000400</name>
</gene>
<dbReference type="RefSeq" id="WP_039731147.1">
    <property type="nucleotide sequence ID" value="NZ_VLJS01000041.1"/>
</dbReference>
<dbReference type="Proteomes" id="UP000321583">
    <property type="component" value="Unassembled WGS sequence"/>
</dbReference>
<dbReference type="EMBL" id="VLJS01000041">
    <property type="protein sequence ID" value="TWH16053.1"/>
    <property type="molecule type" value="Genomic_DNA"/>
</dbReference>
<dbReference type="InterPro" id="IPR011659">
    <property type="entry name" value="WD40"/>
</dbReference>
<dbReference type="Gene3D" id="2.120.10.30">
    <property type="entry name" value="TolB, C-terminal domain"/>
    <property type="match status" value="1"/>
</dbReference>
<evidence type="ECO:0000313" key="3">
    <source>
        <dbReference type="Proteomes" id="UP000321583"/>
    </source>
</evidence>
<keyword evidence="1" id="KW-0732">Signal</keyword>
<keyword evidence="3" id="KW-1185">Reference proteome</keyword>
<dbReference type="InterPro" id="IPR011042">
    <property type="entry name" value="6-blade_b-propeller_TolB-like"/>
</dbReference>
<dbReference type="OrthoDB" id="9809364at2"/>
<evidence type="ECO:0000256" key="1">
    <source>
        <dbReference type="SAM" id="SignalP"/>
    </source>
</evidence>
<reference evidence="2 3" key="1">
    <citation type="submission" date="2019-07" db="EMBL/GenBank/DDBJ databases">
        <title>Genome sequencing of lignin-degrading bacterial isolates.</title>
        <authorList>
            <person name="Gladden J."/>
        </authorList>
    </citation>
    <scope>NUCLEOTIDE SEQUENCE [LARGE SCALE GENOMIC DNA]</scope>
    <source>
        <strain evidence="2 3">J19</strain>
    </source>
</reference>
<evidence type="ECO:0000313" key="2">
    <source>
        <dbReference type="EMBL" id="TWH16053.1"/>
    </source>
</evidence>
<sequence>MRSHLRTALCLSLLLPASASGLAEFGIEGLWTVSTRDDELRGSVSPDGQWLAWASDRAGGAGGMDLWIARRDGIRWVDPQPLPFNTPGTETEPAFSPDGRWLYFASEREDGRGGLDLYRVAFDGQRWGTPEPLVALNTPGNEHSPTPSADRLLFASDGHPGAGGLDLYAARILPDGSFVLAGALPGVNTRIDELDVLELDGGRALLFARRDPASGRSRLHLAACQGVAYAAQGPWGLSFNTEDRDTRAPVVDLSRPADLLVTGSAPAPKAGKGDLYRVAVPTLRGADGCMPGA</sequence>